<dbReference type="GO" id="GO:0004694">
    <property type="term" value="F:eukaryotic translation initiation factor 2alpha kinase activity"/>
    <property type="evidence" value="ECO:0007669"/>
    <property type="project" value="TreeGrafter"/>
</dbReference>
<dbReference type="GO" id="GO:0005524">
    <property type="term" value="F:ATP binding"/>
    <property type="evidence" value="ECO:0007669"/>
    <property type="project" value="UniProtKB-KW"/>
</dbReference>
<feature type="domain" description="Protein kinase" evidence="8">
    <location>
        <begin position="370"/>
        <end position="768"/>
    </location>
</feature>
<dbReference type="KEGG" id="ngr:NAEGRDRAFT_58315"/>
<dbReference type="GO" id="GO:0005737">
    <property type="term" value="C:cytoplasm"/>
    <property type="evidence" value="ECO:0007669"/>
    <property type="project" value="TreeGrafter"/>
</dbReference>
<dbReference type="OMA" id="MVLYIVM"/>
<evidence type="ECO:0000256" key="2">
    <source>
        <dbReference type="ARBA" id="ARBA00022527"/>
    </source>
</evidence>
<evidence type="ECO:0000313" key="10">
    <source>
        <dbReference type="Proteomes" id="UP000006671"/>
    </source>
</evidence>
<dbReference type="InterPro" id="IPR050339">
    <property type="entry name" value="CC_SR_Kinase"/>
</dbReference>
<evidence type="ECO:0000313" key="9">
    <source>
        <dbReference type="EMBL" id="EFC43268.1"/>
    </source>
</evidence>
<dbReference type="STRING" id="5762.D2VIH6"/>
<dbReference type="AlphaFoldDB" id="D2VIH6"/>
<dbReference type="SUPFAM" id="SSF56112">
    <property type="entry name" value="Protein kinase-like (PK-like)"/>
    <property type="match status" value="1"/>
</dbReference>
<keyword evidence="9" id="KW-0648">Protein biosynthesis</keyword>
<dbReference type="PANTHER" id="PTHR11042:SF160">
    <property type="entry name" value="EUKARYOTIC TRANSLATION INITIATION FACTOR 2-ALPHA KINASE 1"/>
    <property type="match status" value="1"/>
</dbReference>
<dbReference type="FunCoup" id="D2VIH6">
    <property type="interactions" value="278"/>
</dbReference>
<accession>D2VIH6</accession>
<feature type="compositionally biased region" description="Acidic residues" evidence="7">
    <location>
        <begin position="23"/>
        <end position="32"/>
    </location>
</feature>
<keyword evidence="4" id="KW-0547">Nucleotide-binding</keyword>
<dbReference type="PANTHER" id="PTHR11042">
    <property type="entry name" value="EUKARYOTIC TRANSLATION INITIATION FACTOR 2-ALPHA KINASE EIF2-ALPHA KINASE -RELATED"/>
    <property type="match status" value="1"/>
</dbReference>
<evidence type="ECO:0000256" key="1">
    <source>
        <dbReference type="ARBA" id="ARBA00012513"/>
    </source>
</evidence>
<feature type="compositionally biased region" description="Polar residues" evidence="7">
    <location>
        <begin position="1"/>
        <end position="10"/>
    </location>
</feature>
<feature type="region of interest" description="Disordered" evidence="7">
    <location>
        <begin position="1"/>
        <end position="52"/>
    </location>
</feature>
<dbReference type="OrthoDB" id="341578at2759"/>
<feature type="compositionally biased region" description="Polar residues" evidence="7">
    <location>
        <begin position="34"/>
        <end position="52"/>
    </location>
</feature>
<dbReference type="Proteomes" id="UP000006671">
    <property type="component" value="Unassembled WGS sequence"/>
</dbReference>
<keyword evidence="9" id="KW-0396">Initiation factor</keyword>
<dbReference type="RefSeq" id="XP_002676012.1">
    <property type="nucleotide sequence ID" value="XM_002675966.1"/>
</dbReference>
<evidence type="ECO:0000259" key="8">
    <source>
        <dbReference type="PROSITE" id="PS50011"/>
    </source>
</evidence>
<gene>
    <name evidence="9" type="ORF">NAEGRDRAFT_58315</name>
</gene>
<reference evidence="9 10" key="1">
    <citation type="journal article" date="2010" name="Cell">
        <title>The genome of Naegleria gruberi illuminates early eukaryotic versatility.</title>
        <authorList>
            <person name="Fritz-Laylin L.K."/>
            <person name="Prochnik S.E."/>
            <person name="Ginger M.L."/>
            <person name="Dacks J.B."/>
            <person name="Carpenter M.L."/>
            <person name="Field M.C."/>
            <person name="Kuo A."/>
            <person name="Paredez A."/>
            <person name="Chapman J."/>
            <person name="Pham J."/>
            <person name="Shu S."/>
            <person name="Neupane R."/>
            <person name="Cipriano M."/>
            <person name="Mancuso J."/>
            <person name="Tu H."/>
            <person name="Salamov A."/>
            <person name="Lindquist E."/>
            <person name="Shapiro H."/>
            <person name="Lucas S."/>
            <person name="Grigoriev I.V."/>
            <person name="Cande W.Z."/>
            <person name="Fulton C."/>
            <person name="Rokhsar D.S."/>
            <person name="Dawson S.C."/>
        </authorList>
    </citation>
    <scope>NUCLEOTIDE SEQUENCE [LARGE SCALE GENOMIC DNA]</scope>
    <source>
        <strain evidence="9 10">NEG-M</strain>
    </source>
</reference>
<keyword evidence="3" id="KW-0808">Transferase</keyword>
<dbReference type="GeneID" id="8852149"/>
<dbReference type="GO" id="GO:0003743">
    <property type="term" value="F:translation initiation factor activity"/>
    <property type="evidence" value="ECO:0007669"/>
    <property type="project" value="UniProtKB-KW"/>
</dbReference>
<evidence type="ECO:0000256" key="6">
    <source>
        <dbReference type="ARBA" id="ARBA00022840"/>
    </source>
</evidence>
<keyword evidence="10" id="KW-1185">Reference proteome</keyword>
<keyword evidence="6" id="KW-0067">ATP-binding</keyword>
<keyword evidence="2" id="KW-0723">Serine/threonine-protein kinase</keyword>
<sequence>MKSQKTISIPTPTPKRSSRNTSSDDDDDDDSDSLTFSRNRNYGPTSSSLNSSLFKNTLLNNREAYQKHKLPSLTTTTAPSLPKTQQKTTRSASITTNNRKPSPSLLQPPISSSLLTPNFLSNTNNLKDSEKLLLDFVQVYEKQQSLKSASSASNSSDKLSDDEDPYLILSSSFNQGGWEHSYSKLEEEILESPTITDPGNYSQSFHSISEISKNKQNKRNWFRFMKMEGDSLEDCSDDESSAPQVDKKEILLLFLLQHAANQLNPDMGFFVSLCKHLTHLGYFSNRMTDESFIKTLCKDFMEDITNIFPVSALEVEETNRGIVRSESYSSYLSDIPHSPGANREFFGALESSPVIDSMFYNAKRLESDYHHFQKLGKEKPYSSVIKAIHKIDGRAYAIKKVKFHFSNTFELEHVYSYVVNEIKNLAKLDNENIIRYNSAWFEPYRDNSLPSPSEKNLSCSHPECGSPIWSDSYVNSLNIENDLKNESLESKGKKTDVEFEFTPKRKPDIPPSPPPSMSYFEFALKRGKETSKRKSESIDSTTRDITSNVKSMLHEMFNVNNHFEMVLYIVMQLCEGTTLENWLLQSEKKKNRKTNLIDILKIFKRIVKGVCHIHERGLVHNNLKPNNIFVASNHRIKIADFGVAKYLQECLLNHKKCKNKESSPNRKRSHTFSEQGSLYASPEQIFNQKFDQKGDIYSLGVILFELISPPFVTTTERVHVLSQLRKREISEEMLKSFPREIEIIKQCLDKPNNRPTAPELLQKVTRLIKAYKIEGRFSSSGVFKHTNSSSNLHFPSFDTIREKNKIIEEQQRQIELLKEQLRKQQQ</sequence>
<feature type="compositionally biased region" description="Polar residues" evidence="7">
    <location>
        <begin position="85"/>
        <end position="100"/>
    </location>
</feature>
<dbReference type="VEuPathDB" id="AmoebaDB:NAEGRDRAFT_58315"/>
<dbReference type="InParanoid" id="D2VIH6"/>
<name>D2VIH6_NAEGR</name>
<dbReference type="PROSITE" id="PS50011">
    <property type="entry name" value="PROTEIN_KINASE_DOM"/>
    <property type="match status" value="1"/>
</dbReference>
<keyword evidence="5 9" id="KW-0418">Kinase</keyword>
<proteinExistence type="predicted"/>
<dbReference type="InterPro" id="IPR000719">
    <property type="entry name" value="Prot_kinase_dom"/>
</dbReference>
<feature type="compositionally biased region" description="Low complexity" evidence="7">
    <location>
        <begin position="101"/>
        <end position="112"/>
    </location>
</feature>
<dbReference type="EC" id="2.7.11.1" evidence="1"/>
<dbReference type="Pfam" id="PF00069">
    <property type="entry name" value="Pkinase"/>
    <property type="match status" value="1"/>
</dbReference>
<feature type="region of interest" description="Disordered" evidence="7">
    <location>
        <begin position="65"/>
        <end position="112"/>
    </location>
</feature>
<protein>
    <recommendedName>
        <fullName evidence="1">non-specific serine/threonine protein kinase</fullName>
        <ecNumber evidence="1">2.7.11.1</ecNumber>
    </recommendedName>
</protein>
<evidence type="ECO:0000256" key="5">
    <source>
        <dbReference type="ARBA" id="ARBA00022777"/>
    </source>
</evidence>
<dbReference type="Gene3D" id="1.10.510.10">
    <property type="entry name" value="Transferase(Phosphotransferase) domain 1"/>
    <property type="match status" value="1"/>
</dbReference>
<dbReference type="GO" id="GO:0005634">
    <property type="term" value="C:nucleus"/>
    <property type="evidence" value="ECO:0007669"/>
    <property type="project" value="TreeGrafter"/>
</dbReference>
<organism evidence="10">
    <name type="scientific">Naegleria gruberi</name>
    <name type="common">Amoeba</name>
    <dbReference type="NCBI Taxonomy" id="5762"/>
    <lineage>
        <taxon>Eukaryota</taxon>
        <taxon>Discoba</taxon>
        <taxon>Heterolobosea</taxon>
        <taxon>Tetramitia</taxon>
        <taxon>Eutetramitia</taxon>
        <taxon>Vahlkampfiidae</taxon>
        <taxon>Naegleria</taxon>
    </lineage>
</organism>
<dbReference type="Gene3D" id="3.30.200.20">
    <property type="entry name" value="Phosphorylase Kinase, domain 1"/>
    <property type="match status" value="1"/>
</dbReference>
<dbReference type="eggNOG" id="KOG1035">
    <property type="taxonomic scope" value="Eukaryota"/>
</dbReference>
<evidence type="ECO:0000256" key="4">
    <source>
        <dbReference type="ARBA" id="ARBA00022741"/>
    </source>
</evidence>
<dbReference type="EMBL" id="GG738874">
    <property type="protein sequence ID" value="EFC43268.1"/>
    <property type="molecule type" value="Genomic_DNA"/>
</dbReference>
<evidence type="ECO:0000256" key="7">
    <source>
        <dbReference type="SAM" id="MobiDB-lite"/>
    </source>
</evidence>
<feature type="compositionally biased region" description="Low complexity" evidence="7">
    <location>
        <begin position="71"/>
        <end position="84"/>
    </location>
</feature>
<evidence type="ECO:0000256" key="3">
    <source>
        <dbReference type="ARBA" id="ARBA00022679"/>
    </source>
</evidence>
<dbReference type="InterPro" id="IPR011009">
    <property type="entry name" value="Kinase-like_dom_sf"/>
</dbReference>